<sequence>MSHRIKQLAINGEGFLFDPTSGESYTANGSAAMVIRGLQGGKSIEAIKADLAENYEVSTSRIERDLADFLAQLRLNQLL</sequence>
<evidence type="ECO:0008006" key="3">
    <source>
        <dbReference type="Google" id="ProtNLM"/>
    </source>
</evidence>
<gene>
    <name evidence="1" type="ORF">A2527_03685</name>
</gene>
<evidence type="ECO:0000313" key="2">
    <source>
        <dbReference type="Proteomes" id="UP000178449"/>
    </source>
</evidence>
<dbReference type="Gene3D" id="1.10.10.1150">
    <property type="entry name" value="Coenzyme PQQ synthesis protein D (PqqD)"/>
    <property type="match status" value="1"/>
</dbReference>
<evidence type="ECO:0000313" key="1">
    <source>
        <dbReference type="EMBL" id="OGG96668.1"/>
    </source>
</evidence>
<dbReference type="Pfam" id="PF05402">
    <property type="entry name" value="PqqD"/>
    <property type="match status" value="1"/>
</dbReference>
<protein>
    <recommendedName>
        <fullName evidence="3">HPr-rel-A system PqqD family protein</fullName>
    </recommendedName>
</protein>
<dbReference type="STRING" id="1817772.A2527_03685"/>
<accession>A0A1F6GF04</accession>
<dbReference type="AlphaFoldDB" id="A0A1F6GF04"/>
<proteinExistence type="predicted"/>
<dbReference type="InterPro" id="IPR041881">
    <property type="entry name" value="PqqD_sf"/>
</dbReference>
<organism evidence="1 2">
    <name type="scientific">Candidatus Lambdaproteobacteria bacterium RIFOXYD2_FULL_50_16</name>
    <dbReference type="NCBI Taxonomy" id="1817772"/>
    <lineage>
        <taxon>Bacteria</taxon>
        <taxon>Pseudomonadati</taxon>
        <taxon>Pseudomonadota</taxon>
        <taxon>Candidatus Lambdaproteobacteria</taxon>
    </lineage>
</organism>
<name>A0A1F6GF04_9PROT</name>
<reference evidence="1 2" key="1">
    <citation type="journal article" date="2016" name="Nat. Commun.">
        <title>Thousands of microbial genomes shed light on interconnected biogeochemical processes in an aquifer system.</title>
        <authorList>
            <person name="Anantharaman K."/>
            <person name="Brown C.T."/>
            <person name="Hug L.A."/>
            <person name="Sharon I."/>
            <person name="Castelle C.J."/>
            <person name="Probst A.J."/>
            <person name="Thomas B.C."/>
            <person name="Singh A."/>
            <person name="Wilkins M.J."/>
            <person name="Karaoz U."/>
            <person name="Brodie E.L."/>
            <person name="Williams K.H."/>
            <person name="Hubbard S.S."/>
            <person name="Banfield J.F."/>
        </authorList>
    </citation>
    <scope>NUCLEOTIDE SEQUENCE [LARGE SCALE GENOMIC DNA]</scope>
</reference>
<comment type="caution">
    <text evidence="1">The sequence shown here is derived from an EMBL/GenBank/DDBJ whole genome shotgun (WGS) entry which is preliminary data.</text>
</comment>
<dbReference type="EMBL" id="MFNE01000010">
    <property type="protein sequence ID" value="OGG96668.1"/>
    <property type="molecule type" value="Genomic_DNA"/>
</dbReference>
<dbReference type="InterPro" id="IPR008792">
    <property type="entry name" value="PQQD"/>
</dbReference>
<dbReference type="Proteomes" id="UP000178449">
    <property type="component" value="Unassembled WGS sequence"/>
</dbReference>